<dbReference type="PRINTS" id="PR00080">
    <property type="entry name" value="SDRFAMILY"/>
</dbReference>
<protein>
    <submittedName>
        <fullName evidence="5">3-alpha-hydroxycholanate dehydrogenase (NADP(+))</fullName>
    </submittedName>
</protein>
<dbReference type="InterPro" id="IPR002347">
    <property type="entry name" value="SDR_fam"/>
</dbReference>
<evidence type="ECO:0000256" key="3">
    <source>
        <dbReference type="RuleBase" id="RU000363"/>
    </source>
</evidence>
<dbReference type="CDD" id="cd05233">
    <property type="entry name" value="SDR_c"/>
    <property type="match status" value="1"/>
</dbReference>
<evidence type="ECO:0000313" key="6">
    <source>
        <dbReference type="Proteomes" id="UP001458946"/>
    </source>
</evidence>
<evidence type="ECO:0000256" key="2">
    <source>
        <dbReference type="ARBA" id="ARBA00023002"/>
    </source>
</evidence>
<dbReference type="Proteomes" id="UP001458946">
    <property type="component" value="Unassembled WGS sequence"/>
</dbReference>
<dbReference type="PROSITE" id="PS00061">
    <property type="entry name" value="ADH_SHORT"/>
    <property type="match status" value="1"/>
</dbReference>
<dbReference type="InterPro" id="IPR057326">
    <property type="entry name" value="KR_dom"/>
</dbReference>
<dbReference type="Gene3D" id="3.40.50.720">
    <property type="entry name" value="NAD(P)-binding Rossmann-like Domain"/>
    <property type="match status" value="1"/>
</dbReference>
<dbReference type="RefSeq" id="WP_353542905.1">
    <property type="nucleotide sequence ID" value="NZ_BAABRN010000033.1"/>
</dbReference>
<dbReference type="EMBL" id="BAABRN010000033">
    <property type="protein sequence ID" value="GAA5502933.1"/>
    <property type="molecule type" value="Genomic_DNA"/>
</dbReference>
<evidence type="ECO:0000256" key="1">
    <source>
        <dbReference type="ARBA" id="ARBA00006484"/>
    </source>
</evidence>
<evidence type="ECO:0000313" key="5">
    <source>
        <dbReference type="EMBL" id="GAA5502933.1"/>
    </source>
</evidence>
<name>A0ABP9VCH5_9DEIO</name>
<dbReference type="SMART" id="SM00822">
    <property type="entry name" value="PKS_KR"/>
    <property type="match status" value="1"/>
</dbReference>
<sequence length="207" mass="22509">MKIQDAKVLITGGSDGIGLALTELLLQEGARVAIVGRNRERLDQQQARLNVPTIQADVSVEADVQRMLREALNHLGDVNVLVNNAAFAQGSSLLDLKLDEYQRQIDTNQTGAMLVARELAHHFVGRGGGTMINVGSVSGLRGVAGQTAYAASKFALRGMTQVWRSELRPHNVRVMYVAPSEVMTDFAAKGGRERTKDSGRRHCPDHP</sequence>
<organism evidence="5 6">
    <name type="scientific">Deinococcus xinjiangensis</name>
    <dbReference type="NCBI Taxonomy" id="457454"/>
    <lineage>
        <taxon>Bacteria</taxon>
        <taxon>Thermotogati</taxon>
        <taxon>Deinococcota</taxon>
        <taxon>Deinococci</taxon>
        <taxon>Deinococcales</taxon>
        <taxon>Deinococcaceae</taxon>
        <taxon>Deinococcus</taxon>
    </lineage>
</organism>
<dbReference type="Pfam" id="PF00106">
    <property type="entry name" value="adh_short"/>
    <property type="match status" value="1"/>
</dbReference>
<reference evidence="5 6" key="1">
    <citation type="submission" date="2024-02" db="EMBL/GenBank/DDBJ databases">
        <title>Deinococcus xinjiangensis NBRC 107630.</title>
        <authorList>
            <person name="Ichikawa N."/>
            <person name="Katano-Makiyama Y."/>
            <person name="Hidaka K."/>
        </authorList>
    </citation>
    <scope>NUCLEOTIDE SEQUENCE [LARGE SCALE GENOMIC DNA]</scope>
    <source>
        <strain evidence="5 6">NBRC 107630</strain>
    </source>
</reference>
<feature type="domain" description="Ketoreductase" evidence="4">
    <location>
        <begin position="6"/>
        <end position="185"/>
    </location>
</feature>
<gene>
    <name evidence="5" type="primary">baiA</name>
    <name evidence="5" type="ORF">Dxin01_02680</name>
</gene>
<dbReference type="PANTHER" id="PTHR43669:SF3">
    <property type="entry name" value="ALCOHOL DEHYDROGENASE, PUTATIVE (AFU_ORTHOLOGUE AFUA_3G03445)-RELATED"/>
    <property type="match status" value="1"/>
</dbReference>
<dbReference type="PRINTS" id="PR00081">
    <property type="entry name" value="GDHRDH"/>
</dbReference>
<dbReference type="PANTHER" id="PTHR43669">
    <property type="entry name" value="5-KETO-D-GLUCONATE 5-REDUCTASE"/>
    <property type="match status" value="1"/>
</dbReference>
<dbReference type="InterPro" id="IPR020904">
    <property type="entry name" value="Sc_DH/Rdtase_CS"/>
</dbReference>
<dbReference type="InterPro" id="IPR036291">
    <property type="entry name" value="NAD(P)-bd_dom_sf"/>
</dbReference>
<keyword evidence="6" id="KW-1185">Reference proteome</keyword>
<accession>A0ABP9VCH5</accession>
<evidence type="ECO:0000259" key="4">
    <source>
        <dbReference type="SMART" id="SM00822"/>
    </source>
</evidence>
<proteinExistence type="inferred from homology"/>
<dbReference type="SUPFAM" id="SSF51735">
    <property type="entry name" value="NAD(P)-binding Rossmann-fold domains"/>
    <property type="match status" value="1"/>
</dbReference>
<comment type="similarity">
    <text evidence="1 3">Belongs to the short-chain dehydrogenases/reductases (SDR) family.</text>
</comment>
<comment type="caution">
    <text evidence="5">The sequence shown here is derived from an EMBL/GenBank/DDBJ whole genome shotgun (WGS) entry which is preliminary data.</text>
</comment>
<keyword evidence="2" id="KW-0560">Oxidoreductase</keyword>